<feature type="transmembrane region" description="Helical" evidence="1">
    <location>
        <begin position="928"/>
        <end position="946"/>
    </location>
</feature>
<feature type="transmembrane region" description="Helical" evidence="1">
    <location>
        <begin position="456"/>
        <end position="478"/>
    </location>
</feature>
<feature type="transmembrane region" description="Helical" evidence="1">
    <location>
        <begin position="898"/>
        <end position="921"/>
    </location>
</feature>
<dbReference type="KEGG" id="bann:JFN94_27805"/>
<dbReference type="Gene3D" id="3.30.2090.10">
    <property type="entry name" value="Multidrug efflux transporter AcrB TolC docking domain, DN and DC subdomains"/>
    <property type="match status" value="2"/>
</dbReference>
<keyword evidence="1" id="KW-0472">Membrane</keyword>
<dbReference type="Proteomes" id="UP000596205">
    <property type="component" value="Chromosome 2"/>
</dbReference>
<reference evidence="2 3" key="1">
    <citation type="submission" date="2020-12" db="EMBL/GenBank/DDBJ databases">
        <title>Complete genome sequence of Burkholderia anthina BJQ0011.</title>
        <authorList>
            <person name="Xu Y."/>
        </authorList>
    </citation>
    <scope>NUCLEOTIDE SEQUENCE [LARGE SCALE GENOMIC DNA]</scope>
    <source>
        <strain evidence="2 3">BJQ0011</strain>
    </source>
</reference>
<dbReference type="AlphaFoldDB" id="A0A7T6VJH8"/>
<sequence length="1082" mass="115797">MLKIVRLALTRPYTFIVLALLILLIGPLAALRTPTDIFPDIRIPVISVIWNYSGLQPDDMSGRIVTYYERTLGTTVNDIQHIESQSFRGYGIVKIFFQPTVDIRTATAQVTSISQTVLKQMPPGVTPPQILNYNASTVPVLQIALTSDTLDEQKLEDYAENFIRPQLLSVPGVAIPTPYGGKTREVQIDLDPQALQARKLSAQDVANALAQQNQIIPAGTQKIGRFEYNIKLNNSPTAIDELNALPVKSVDGTLIYIRDVAHVRDGYPPQPNIVRVDGHRAVLMSILKNGSASTLSIISGVKSKLPLIEQTLPPGLKLVTMGDQSTFVTGAVSGVAREGIIAAALTSAMILLFLGSWRSTLIIAASIPLAVLAAIAGLAALGETLNVMTLGGLALAVGILVDDATVTIENINWHLEQGKDVRHAIMDGAAQIVMPAFVSLLCICIVFVPMLELDGIARFLFVPMAEAVIFAMIASFILSRTFVPMMAQYLLKPHASGGHASGELAAIMAATHGAHAHPPPSRNPLVRLQRGFERRFERIRASYRIVLGLALTHRKRFIAGFLVAVAASFLLVPWLGRNFFPDIDAGQITIHVRTPVGTRIEDTAAEFDHIENAVRGVIPPKQLANIVDNIGLPHSGINLTYNNSGTIGPEDGDIMISLGADHAPTASYVRRLREVLPRAFPGTTFSFLPADIVSQILNFGSPAPIDIQIAGPDQAANHRYATELLRKVRLVAGVADSRIQQATTYPQFTIDVDRSRADELGITEHDVTNSVVASLSGTGQVSPTFWLNPSNGVSYPIVAQTPQYRMTSLSDLKNLPVTGANGNSQVLGAIATIQRGVGDAIVSHYNIKPLFDIYATTQGQDLGAVESRIDAIVHATARDVPKGSVVTVRGQVQTMNSAFSGLLFGLLGAVALIYLLIVVNFHSWSDAFVIVTALPAALAGIVWMLFTTHTPLSVPALTGAILCMGVATANSILVVSFARDRLAATGDALVAAMEAGFTRFRPVLMTALAMIIGMAPMALGLGDGGEQNAPLGRAVIGGLLCATFATLLFVPVVFSLVHRRDALRPPAARDLSPSESGVTHVN</sequence>
<dbReference type="GO" id="GO:0042910">
    <property type="term" value="F:xenobiotic transmembrane transporter activity"/>
    <property type="evidence" value="ECO:0007669"/>
    <property type="project" value="TreeGrafter"/>
</dbReference>
<dbReference type="Pfam" id="PF00873">
    <property type="entry name" value="ACR_tran"/>
    <property type="match status" value="1"/>
</dbReference>
<dbReference type="PRINTS" id="PR00702">
    <property type="entry name" value="ACRIFLAVINRP"/>
</dbReference>
<organism evidence="2 3">
    <name type="scientific">Burkholderia anthina</name>
    <dbReference type="NCBI Taxonomy" id="179879"/>
    <lineage>
        <taxon>Bacteria</taxon>
        <taxon>Pseudomonadati</taxon>
        <taxon>Pseudomonadota</taxon>
        <taxon>Betaproteobacteria</taxon>
        <taxon>Burkholderiales</taxon>
        <taxon>Burkholderiaceae</taxon>
        <taxon>Burkholderia</taxon>
        <taxon>Burkholderia cepacia complex</taxon>
    </lineage>
</organism>
<dbReference type="Gene3D" id="3.30.70.1320">
    <property type="entry name" value="Multidrug efflux transporter AcrB pore domain like"/>
    <property type="match status" value="1"/>
</dbReference>
<dbReference type="SUPFAM" id="SSF82714">
    <property type="entry name" value="Multidrug efflux transporter AcrB TolC docking domain, DN and DC subdomains"/>
    <property type="match status" value="2"/>
</dbReference>
<proteinExistence type="predicted"/>
<accession>A0A7T6VJH8</accession>
<evidence type="ECO:0000313" key="3">
    <source>
        <dbReference type="Proteomes" id="UP000596205"/>
    </source>
</evidence>
<dbReference type="SUPFAM" id="SSF82866">
    <property type="entry name" value="Multidrug efflux transporter AcrB transmembrane domain"/>
    <property type="match status" value="2"/>
</dbReference>
<feature type="transmembrane region" description="Helical" evidence="1">
    <location>
        <begin position="557"/>
        <end position="576"/>
    </location>
</feature>
<dbReference type="GO" id="GO:0005886">
    <property type="term" value="C:plasma membrane"/>
    <property type="evidence" value="ECO:0007669"/>
    <property type="project" value="TreeGrafter"/>
</dbReference>
<dbReference type="InterPro" id="IPR001036">
    <property type="entry name" value="Acrflvin-R"/>
</dbReference>
<dbReference type="PANTHER" id="PTHR32063:SF8">
    <property type="entry name" value="CATION EFFLUX PROTEIN"/>
    <property type="match status" value="1"/>
</dbReference>
<evidence type="ECO:0000256" key="1">
    <source>
        <dbReference type="SAM" id="Phobius"/>
    </source>
</evidence>
<dbReference type="PANTHER" id="PTHR32063">
    <property type="match status" value="1"/>
</dbReference>
<keyword evidence="1" id="KW-0812">Transmembrane</keyword>
<feature type="transmembrane region" description="Helical" evidence="1">
    <location>
        <begin position="429"/>
        <end position="450"/>
    </location>
</feature>
<dbReference type="EMBL" id="CP066770">
    <property type="protein sequence ID" value="QQK05104.1"/>
    <property type="molecule type" value="Genomic_DNA"/>
</dbReference>
<feature type="transmembrane region" description="Helical" evidence="1">
    <location>
        <begin position="1003"/>
        <end position="1022"/>
    </location>
</feature>
<dbReference type="Gene3D" id="3.30.70.1430">
    <property type="entry name" value="Multidrug efflux transporter AcrB pore domain"/>
    <property type="match status" value="2"/>
</dbReference>
<dbReference type="Gene3D" id="1.20.1640.10">
    <property type="entry name" value="Multidrug efflux transporter AcrB transmembrane domain"/>
    <property type="match status" value="2"/>
</dbReference>
<feature type="transmembrane region" description="Helical" evidence="1">
    <location>
        <begin position="1034"/>
        <end position="1057"/>
    </location>
</feature>
<dbReference type="SUPFAM" id="SSF82693">
    <property type="entry name" value="Multidrug efflux transporter AcrB pore domain, PN1, PN2, PC1 and PC2 subdomains"/>
    <property type="match status" value="2"/>
</dbReference>
<gene>
    <name evidence="2" type="ORF">JFN94_27805</name>
</gene>
<dbReference type="InterPro" id="IPR027463">
    <property type="entry name" value="AcrB_DN_DC_subdom"/>
</dbReference>
<keyword evidence="1" id="KW-1133">Transmembrane helix</keyword>
<name>A0A7T6VJH8_9BURK</name>
<feature type="transmembrane region" description="Helical" evidence="1">
    <location>
        <begin position="361"/>
        <end position="381"/>
    </location>
</feature>
<evidence type="ECO:0000313" key="2">
    <source>
        <dbReference type="EMBL" id="QQK05104.1"/>
    </source>
</evidence>
<dbReference type="RefSeq" id="WP_199568866.1">
    <property type="nucleotide sequence ID" value="NZ_CP066770.1"/>
</dbReference>
<feature type="transmembrane region" description="Helical" evidence="1">
    <location>
        <begin position="952"/>
        <end position="975"/>
    </location>
</feature>
<protein>
    <submittedName>
        <fullName evidence="2">Efflux RND transporter permease subunit</fullName>
    </submittedName>
</protein>
<dbReference type="Gene3D" id="3.30.70.1440">
    <property type="entry name" value="Multidrug efflux transporter AcrB pore domain"/>
    <property type="match status" value="1"/>
</dbReference>